<protein>
    <submittedName>
        <fullName evidence="1">Uncharacterized protein</fullName>
    </submittedName>
</protein>
<sequence>MGASHWGEPLKRKVVQFRPIGLEAGPKLPLHCDGDHPQNDLGWRARACSREALPFVTSPEFLGLDGRGPSAFFFTRILGFLVAPGFFTNRGRLLKVQFLPSPQTHSVFLSTHGAGWGISSSSSRSECTERPAAVGGPQLVPGQGRVYRATHARH</sequence>
<dbReference type="Proteomes" id="UP000886998">
    <property type="component" value="Unassembled WGS sequence"/>
</dbReference>
<accession>A0A8X7BUZ5</accession>
<comment type="caution">
    <text evidence="1">The sequence shown here is derived from an EMBL/GenBank/DDBJ whole genome shotgun (WGS) entry which is preliminary data.</text>
</comment>
<evidence type="ECO:0000313" key="1">
    <source>
        <dbReference type="EMBL" id="GFY44118.1"/>
    </source>
</evidence>
<name>A0A8X7BUZ5_9ARAC</name>
<reference evidence="1" key="1">
    <citation type="submission" date="2020-08" db="EMBL/GenBank/DDBJ databases">
        <title>Multicomponent nature underlies the extraordinary mechanical properties of spider dragline silk.</title>
        <authorList>
            <person name="Kono N."/>
            <person name="Nakamura H."/>
            <person name="Mori M."/>
            <person name="Yoshida Y."/>
            <person name="Ohtoshi R."/>
            <person name="Malay A.D."/>
            <person name="Moran D.A.P."/>
            <person name="Tomita M."/>
            <person name="Numata K."/>
            <person name="Arakawa K."/>
        </authorList>
    </citation>
    <scope>NUCLEOTIDE SEQUENCE</scope>
</reference>
<organism evidence="1 2">
    <name type="scientific">Trichonephila inaurata madagascariensis</name>
    <dbReference type="NCBI Taxonomy" id="2747483"/>
    <lineage>
        <taxon>Eukaryota</taxon>
        <taxon>Metazoa</taxon>
        <taxon>Ecdysozoa</taxon>
        <taxon>Arthropoda</taxon>
        <taxon>Chelicerata</taxon>
        <taxon>Arachnida</taxon>
        <taxon>Araneae</taxon>
        <taxon>Araneomorphae</taxon>
        <taxon>Entelegynae</taxon>
        <taxon>Araneoidea</taxon>
        <taxon>Nephilidae</taxon>
        <taxon>Trichonephila</taxon>
        <taxon>Trichonephila inaurata</taxon>
    </lineage>
</organism>
<proteinExistence type="predicted"/>
<gene>
    <name evidence="1" type="ORF">TNIN_159771</name>
</gene>
<dbReference type="AlphaFoldDB" id="A0A8X7BUZ5"/>
<keyword evidence="2" id="KW-1185">Reference proteome</keyword>
<evidence type="ECO:0000313" key="2">
    <source>
        <dbReference type="Proteomes" id="UP000886998"/>
    </source>
</evidence>
<dbReference type="EMBL" id="BMAV01004077">
    <property type="protein sequence ID" value="GFY44118.1"/>
    <property type="molecule type" value="Genomic_DNA"/>
</dbReference>